<evidence type="ECO:0000256" key="5">
    <source>
        <dbReference type="SAM" id="MobiDB-lite"/>
    </source>
</evidence>
<dbReference type="InterPro" id="IPR027417">
    <property type="entry name" value="P-loop_NTPase"/>
</dbReference>
<keyword evidence="4" id="KW-0067">ATP-binding</keyword>
<feature type="compositionally biased region" description="Basic and acidic residues" evidence="5">
    <location>
        <begin position="954"/>
        <end position="975"/>
    </location>
</feature>
<sequence length="990" mass="108214">MVQPKRIAAVLGPTNTGKTHYAIERMLGYRTGMIGLPLRLLAREVYDKIVAIKGPSVVAMVTGEERIVPPRAAYWVCTVEAMPEGMGTDFVAIDEIQLCADPERGHVFTDRLLRMRGTHETLFLGSDTMRGPISALVPNVEYLRRERMSQLAYTGSKKISRLPPRTAIVGFSVDNVYAIAELLRRQKGGAAVVMGALSPRTRNAQVALYQNGEVDYLVATDAIGMGLNLDIDHVAFSSLTKFDGRRMRPLAPNELAQIAGRAGRGMSHGTFGVTGEASPLPDEVADAICNHRFTPLKKLNWRNAALSFGSVETLIHSLEQSPQNDILVRARDADDLLTLKDLSRDHEVMARASSPASVQLLWDTCRIPDFRGISHGEHSALVGVIFGHLHQRGTVPDDFLARQVQRIDRTDGDIDTLSKRLAYIRTWTYVAQRKGWVGDEMHWRDRTRAVEDRLSDALHERLTQRFVDRRTSVLLRRLKQKEALLAEVNDKGEVTVEGEFVGRLEGFRFRQDKDATGQEAKTLKTASLQALAPHFHLRADKFYNAPDTEIDFTEQGGLMWGEQAVGKLAAGDDPLKPRVVAFVDDEAGADVAQKVQRRLQHFIDRKIASLFEPLLNIQKDETLTGLARGFGYRLIESMGVVTRADVADEVKSLDQESRGALRKHGVRFGQFTIFMPLLLKPAPTRLRIVLWSLANGLDEFPEAPPPGLVTVPNIEGTPAAHHTISGYRGAGARAIRIDMLERLADMLRSEDSRGGFEAKADMLSITGMTLDQFADLMQGLGYRAEKGERAKVRPVDAVVTETSEPAQDAPVMDAAQQVENTPAASADVADAPAAADVPEGVEGIEDAGAAPIAESQPEGALDDNIPEAAEGDLLPGDAPDAGIAGPEMEAFYTFTWGGNRGGQRGGNRRQGGEGGQQRRGGGQADRNQPRGERGDRGDRGGFKGKGKGGKPKGKPRDQGPKTYEARPPKKEKPIDPDNPFAALMGLKGKL</sequence>
<dbReference type="GO" id="GO:0005524">
    <property type="term" value="F:ATP binding"/>
    <property type="evidence" value="ECO:0007669"/>
    <property type="project" value="UniProtKB-KW"/>
</dbReference>
<evidence type="ECO:0000259" key="6">
    <source>
        <dbReference type="PROSITE" id="PS51194"/>
    </source>
</evidence>
<dbReference type="RefSeq" id="WP_108885052.1">
    <property type="nucleotide sequence ID" value="NZ_OMOJ01000001.1"/>
</dbReference>
<dbReference type="PANTHER" id="PTHR12131">
    <property type="entry name" value="ATP-DEPENDENT RNA AND DNA HELICASE"/>
    <property type="match status" value="1"/>
</dbReference>
<feature type="domain" description="Helicase C-terminal" evidence="6">
    <location>
        <begin position="154"/>
        <end position="319"/>
    </location>
</feature>
<feature type="compositionally biased region" description="Basic and acidic residues" evidence="5">
    <location>
        <begin position="927"/>
        <end position="941"/>
    </location>
</feature>
<dbReference type="Pfam" id="PF00271">
    <property type="entry name" value="Helicase_C"/>
    <property type="match status" value="1"/>
</dbReference>
<dbReference type="SMART" id="SM00490">
    <property type="entry name" value="HELICc"/>
    <property type="match status" value="1"/>
</dbReference>
<organism evidence="7 8">
    <name type="scientific">Pseudoprimorskyibacter insulae</name>
    <dbReference type="NCBI Taxonomy" id="1695997"/>
    <lineage>
        <taxon>Bacteria</taxon>
        <taxon>Pseudomonadati</taxon>
        <taxon>Pseudomonadota</taxon>
        <taxon>Alphaproteobacteria</taxon>
        <taxon>Rhodobacterales</taxon>
        <taxon>Paracoccaceae</taxon>
        <taxon>Pseudoprimorskyibacter</taxon>
    </lineage>
</organism>
<dbReference type="Gene3D" id="3.40.50.300">
    <property type="entry name" value="P-loop containing nucleotide triphosphate hydrolases"/>
    <property type="match status" value="2"/>
</dbReference>
<dbReference type="GO" id="GO:0004386">
    <property type="term" value="F:helicase activity"/>
    <property type="evidence" value="ECO:0007669"/>
    <property type="project" value="UniProtKB-KW"/>
</dbReference>
<dbReference type="InterPro" id="IPR001650">
    <property type="entry name" value="Helicase_C-like"/>
</dbReference>
<keyword evidence="3 7" id="KW-0347">Helicase</keyword>
<evidence type="ECO:0000256" key="3">
    <source>
        <dbReference type="ARBA" id="ARBA00022806"/>
    </source>
</evidence>
<feature type="compositionally biased region" description="Basic residues" evidence="5">
    <location>
        <begin position="942"/>
        <end position="953"/>
    </location>
</feature>
<keyword evidence="8" id="KW-1185">Reference proteome</keyword>
<dbReference type="InterPro" id="IPR055206">
    <property type="entry name" value="DEXQc_SUV3"/>
</dbReference>
<accession>A0A2R8ARE3</accession>
<dbReference type="Pfam" id="PF22527">
    <property type="entry name" value="DEXQc_Suv3"/>
    <property type="match status" value="1"/>
</dbReference>
<dbReference type="EC" id="3.6.4.-" evidence="7"/>
<evidence type="ECO:0000313" key="8">
    <source>
        <dbReference type="Proteomes" id="UP000244904"/>
    </source>
</evidence>
<dbReference type="OrthoDB" id="9807155at2"/>
<protein>
    <submittedName>
        <fullName evidence="7">Putative helicase HelY</fullName>
        <ecNumber evidence="7">3.6.4.-</ecNumber>
    </submittedName>
</protein>
<evidence type="ECO:0000313" key="7">
    <source>
        <dbReference type="EMBL" id="SPF78409.1"/>
    </source>
</evidence>
<dbReference type="GO" id="GO:0016787">
    <property type="term" value="F:hydrolase activity"/>
    <property type="evidence" value="ECO:0007669"/>
    <property type="project" value="UniProtKB-KW"/>
</dbReference>
<feature type="region of interest" description="Disordered" evidence="5">
    <location>
        <begin position="854"/>
        <end position="990"/>
    </location>
</feature>
<gene>
    <name evidence="7" type="primary">helY</name>
    <name evidence="7" type="ORF">PRI8871_01011</name>
</gene>
<dbReference type="EMBL" id="OMOJ01000001">
    <property type="protein sequence ID" value="SPF78409.1"/>
    <property type="molecule type" value="Genomic_DNA"/>
</dbReference>
<reference evidence="8" key="1">
    <citation type="submission" date="2018-03" db="EMBL/GenBank/DDBJ databases">
        <authorList>
            <person name="Rodrigo-Torres L."/>
            <person name="Arahal R. D."/>
            <person name="Lucena T."/>
        </authorList>
    </citation>
    <scope>NUCLEOTIDE SEQUENCE [LARGE SCALE GENOMIC DNA]</scope>
    <source>
        <strain evidence="8">CECT 8871</strain>
    </source>
</reference>
<dbReference type="SUPFAM" id="SSF52540">
    <property type="entry name" value="P-loop containing nucleoside triphosphate hydrolases"/>
    <property type="match status" value="2"/>
</dbReference>
<keyword evidence="2 7" id="KW-0378">Hydrolase</keyword>
<dbReference type="AlphaFoldDB" id="A0A2R8ARE3"/>
<proteinExistence type="predicted"/>
<dbReference type="InterPro" id="IPR050699">
    <property type="entry name" value="RNA-DNA_Helicase"/>
</dbReference>
<dbReference type="PANTHER" id="PTHR12131:SF1">
    <property type="entry name" value="ATP-DEPENDENT RNA HELICASE SUPV3L1, MITOCHONDRIAL-RELATED"/>
    <property type="match status" value="1"/>
</dbReference>
<dbReference type="Proteomes" id="UP000244904">
    <property type="component" value="Unassembled WGS sequence"/>
</dbReference>
<feature type="compositionally biased region" description="Gly residues" evidence="5">
    <location>
        <begin position="898"/>
        <end position="923"/>
    </location>
</feature>
<evidence type="ECO:0000256" key="2">
    <source>
        <dbReference type="ARBA" id="ARBA00022801"/>
    </source>
</evidence>
<name>A0A2R8ARE3_9RHOB</name>
<keyword evidence="1" id="KW-0547">Nucleotide-binding</keyword>
<evidence type="ECO:0000256" key="1">
    <source>
        <dbReference type="ARBA" id="ARBA00022741"/>
    </source>
</evidence>
<evidence type="ECO:0000256" key="4">
    <source>
        <dbReference type="ARBA" id="ARBA00022840"/>
    </source>
</evidence>
<dbReference type="PROSITE" id="PS51194">
    <property type="entry name" value="HELICASE_CTER"/>
    <property type="match status" value="1"/>
</dbReference>